<organism evidence="1 2">
    <name type="scientific">Thalassoglobus neptunius</name>
    <dbReference type="NCBI Taxonomy" id="1938619"/>
    <lineage>
        <taxon>Bacteria</taxon>
        <taxon>Pseudomonadati</taxon>
        <taxon>Planctomycetota</taxon>
        <taxon>Planctomycetia</taxon>
        <taxon>Planctomycetales</taxon>
        <taxon>Planctomycetaceae</taxon>
        <taxon>Thalassoglobus</taxon>
    </lineage>
</organism>
<reference evidence="1 2" key="1">
    <citation type="submission" date="2019-02" db="EMBL/GenBank/DDBJ databases">
        <title>Deep-cultivation of Planctomycetes and their phenomic and genomic characterization uncovers novel biology.</title>
        <authorList>
            <person name="Wiegand S."/>
            <person name="Jogler M."/>
            <person name="Boedeker C."/>
            <person name="Pinto D."/>
            <person name="Vollmers J."/>
            <person name="Rivas-Marin E."/>
            <person name="Kohn T."/>
            <person name="Peeters S.H."/>
            <person name="Heuer A."/>
            <person name="Rast P."/>
            <person name="Oberbeckmann S."/>
            <person name="Bunk B."/>
            <person name="Jeske O."/>
            <person name="Meyerdierks A."/>
            <person name="Storesund J.E."/>
            <person name="Kallscheuer N."/>
            <person name="Luecker S."/>
            <person name="Lage O.M."/>
            <person name="Pohl T."/>
            <person name="Merkel B.J."/>
            <person name="Hornburger P."/>
            <person name="Mueller R.-W."/>
            <person name="Bruemmer F."/>
            <person name="Labrenz M."/>
            <person name="Spormann A.M."/>
            <person name="Op Den Camp H."/>
            <person name="Overmann J."/>
            <person name="Amann R."/>
            <person name="Jetten M.S.M."/>
            <person name="Mascher T."/>
            <person name="Medema M.H."/>
            <person name="Devos D.P."/>
            <person name="Kaster A.-K."/>
            <person name="Ovreas L."/>
            <person name="Rohde M."/>
            <person name="Galperin M.Y."/>
            <person name="Jogler C."/>
        </authorList>
    </citation>
    <scope>NUCLEOTIDE SEQUENCE [LARGE SCALE GENOMIC DNA]</scope>
    <source>
        <strain evidence="1 2">KOR42</strain>
    </source>
</reference>
<evidence type="ECO:0000313" key="2">
    <source>
        <dbReference type="Proteomes" id="UP000317243"/>
    </source>
</evidence>
<accession>A0A5C5X4J1</accession>
<dbReference type="Proteomes" id="UP000317243">
    <property type="component" value="Unassembled WGS sequence"/>
</dbReference>
<protein>
    <recommendedName>
        <fullName evidence="3">HD domain-containing protein</fullName>
    </recommendedName>
</protein>
<name>A0A5C5X4J1_9PLAN</name>
<proteinExistence type="predicted"/>
<dbReference type="EMBL" id="SIHI01000001">
    <property type="protein sequence ID" value="TWT57916.1"/>
    <property type="molecule type" value="Genomic_DNA"/>
</dbReference>
<evidence type="ECO:0000313" key="1">
    <source>
        <dbReference type="EMBL" id="TWT57916.1"/>
    </source>
</evidence>
<dbReference type="RefSeq" id="WP_146507965.1">
    <property type="nucleotide sequence ID" value="NZ_SIHI01000001.1"/>
</dbReference>
<comment type="caution">
    <text evidence="1">The sequence shown here is derived from an EMBL/GenBank/DDBJ whole genome shotgun (WGS) entry which is preliminary data.</text>
</comment>
<dbReference type="SUPFAM" id="SSF109604">
    <property type="entry name" value="HD-domain/PDEase-like"/>
    <property type="match status" value="1"/>
</dbReference>
<dbReference type="AlphaFoldDB" id="A0A5C5X4J1"/>
<dbReference type="Gene3D" id="1.10.3210.10">
    <property type="entry name" value="Hypothetical protein af1432"/>
    <property type="match status" value="1"/>
</dbReference>
<dbReference type="OrthoDB" id="9805698at2"/>
<keyword evidence="2" id="KW-1185">Reference proteome</keyword>
<evidence type="ECO:0008006" key="3">
    <source>
        <dbReference type="Google" id="ProtNLM"/>
    </source>
</evidence>
<sequence length="367" mass="41758">MNNDKTKQQILVDAARLIHSRQEVDYYRAKMRAGKKICGGWVKQSLLPTDTELRNEVQRFVSLFEGDRGFDNLLDLRLTAWRMMKLLEPFQPVLTGGAVDGEVRSGGQIQILLDICELDRVLRLLDDRGLFFENPPVDALVDAGATRVFVKEKYPVELIFRSCDLSSNEIEEDADIEAAATFEEFQAILRNSYPDFDPEVSTCSELEPSDRFEFYRLLLLPLESVEQNKHDHPEGDALYHSLQVFEQAYSRKPYDEEFLLAALLHDVGLAVDPMDPTSAGLEVLDGWITERTEWLIENLQDAQRAQIGVLGARALRRLQKHVDYEDLTMLVECDLLGRTPGADVRKVSEALTVIRELARDALDEADE</sequence>
<gene>
    <name evidence="1" type="ORF">KOR42_12840</name>
</gene>